<dbReference type="Proteomes" id="UP000815325">
    <property type="component" value="Unassembled WGS sequence"/>
</dbReference>
<protein>
    <submittedName>
        <fullName evidence="1">Uncharacterized protein</fullName>
    </submittedName>
</protein>
<keyword evidence="2" id="KW-1185">Reference proteome</keyword>
<accession>A0ABQ7FWK6</accession>
<reference evidence="1" key="1">
    <citation type="submission" date="2017-08" db="EMBL/GenBank/DDBJ databases">
        <authorList>
            <person name="Polle J.E."/>
            <person name="Barry K."/>
            <person name="Cushman J."/>
            <person name="Schmutz J."/>
            <person name="Tran D."/>
            <person name="Hathwaick L.T."/>
            <person name="Yim W.C."/>
            <person name="Jenkins J."/>
            <person name="Mckie-Krisberg Z.M."/>
            <person name="Prochnik S."/>
            <person name="Lindquist E."/>
            <person name="Dockter R.B."/>
            <person name="Adam C."/>
            <person name="Molina H."/>
            <person name="Bunkerborg J."/>
            <person name="Jin E."/>
            <person name="Buchheim M."/>
            <person name="Magnuson J."/>
        </authorList>
    </citation>
    <scope>NUCLEOTIDE SEQUENCE</scope>
    <source>
        <strain evidence="1">CCAP 19/18</strain>
    </source>
</reference>
<evidence type="ECO:0000313" key="1">
    <source>
        <dbReference type="EMBL" id="KAF5826746.1"/>
    </source>
</evidence>
<proteinExistence type="predicted"/>
<gene>
    <name evidence="1" type="ORF">DUNSADRAFT_2135</name>
</gene>
<sequence length="77" mass="8526">ALPPLTPCQVVLYIDTMTPSLTTKTSNMPLATYQQQEQGGKKRKRWEFSQRLPFEPCSQWATCVASLPGPQATTRGG</sequence>
<feature type="non-terminal residue" evidence="1">
    <location>
        <position position="1"/>
    </location>
</feature>
<organism evidence="1 2">
    <name type="scientific">Dunaliella salina</name>
    <name type="common">Green alga</name>
    <name type="synonym">Protococcus salinus</name>
    <dbReference type="NCBI Taxonomy" id="3046"/>
    <lineage>
        <taxon>Eukaryota</taxon>
        <taxon>Viridiplantae</taxon>
        <taxon>Chlorophyta</taxon>
        <taxon>core chlorophytes</taxon>
        <taxon>Chlorophyceae</taxon>
        <taxon>CS clade</taxon>
        <taxon>Chlamydomonadales</taxon>
        <taxon>Dunaliellaceae</taxon>
        <taxon>Dunaliella</taxon>
    </lineage>
</organism>
<evidence type="ECO:0000313" key="2">
    <source>
        <dbReference type="Proteomes" id="UP000815325"/>
    </source>
</evidence>
<comment type="caution">
    <text evidence="1">The sequence shown here is derived from an EMBL/GenBank/DDBJ whole genome shotgun (WGS) entry which is preliminary data.</text>
</comment>
<name>A0ABQ7FWK6_DUNSA</name>
<dbReference type="EMBL" id="MU070734">
    <property type="protein sequence ID" value="KAF5826746.1"/>
    <property type="molecule type" value="Genomic_DNA"/>
</dbReference>